<accession>A0A398D3A1</accession>
<sequence>MRNPYILACGETPEELVIRAREQSESVASFLDLLVTAFYLARYSDQDVQPQQAIACRDAYRSLVAAAVKTEIESKRSSDSRVVTIK</sequence>
<keyword evidence="3" id="KW-1185">Reference proteome</keyword>
<dbReference type="Pfam" id="PF13559">
    <property type="entry name" value="DUF4129"/>
    <property type="match status" value="1"/>
</dbReference>
<reference evidence="2 3" key="1">
    <citation type="submission" date="2018-09" db="EMBL/GenBank/DDBJ databases">
        <title>Discovery and Ecogenomic Context for Candidatus Cryosericales, a Global Caldiserica Order Active in Thawing Permafrost.</title>
        <authorList>
            <person name="Martinez M.A."/>
            <person name="Woodcroft B.J."/>
            <person name="Ignacio Espinoza J.C."/>
            <person name="Zayed A."/>
            <person name="Singleton C.M."/>
            <person name="Boyd J."/>
            <person name="Li Y.-F."/>
            <person name="Purvine S."/>
            <person name="Maughan H."/>
            <person name="Hodgkins S.B."/>
            <person name="Anderson D."/>
            <person name="Sederholm M."/>
            <person name="Temperton B."/>
            <person name="Saleska S.R."/>
            <person name="Tyson G.W."/>
            <person name="Rich V.I."/>
        </authorList>
    </citation>
    <scope>NUCLEOTIDE SEQUENCE [LARGE SCALE GENOMIC DNA]</scope>
    <source>
        <strain evidence="2 3">SMC7</strain>
    </source>
</reference>
<organism evidence="2 3">
    <name type="scientific">Candidatus Cryosericum terrychapinii</name>
    <dbReference type="NCBI Taxonomy" id="2290919"/>
    <lineage>
        <taxon>Bacteria</taxon>
        <taxon>Pseudomonadati</taxon>
        <taxon>Caldisericota/Cryosericota group</taxon>
        <taxon>Candidatus Cryosericota</taxon>
        <taxon>Candidatus Cryosericia</taxon>
        <taxon>Candidatus Cryosericales</taxon>
        <taxon>Candidatus Cryosericaceae</taxon>
        <taxon>Candidatus Cryosericum</taxon>
    </lineage>
</organism>
<dbReference type="Proteomes" id="UP000266328">
    <property type="component" value="Unassembled WGS sequence"/>
</dbReference>
<evidence type="ECO:0000313" key="2">
    <source>
        <dbReference type="EMBL" id="RIE05941.1"/>
    </source>
</evidence>
<feature type="domain" description="Protein-glutamine gamma-glutamyltransferase-like C-terminal" evidence="1">
    <location>
        <begin position="10"/>
        <end position="61"/>
    </location>
</feature>
<protein>
    <submittedName>
        <fullName evidence="2">DUF4129 domain-containing protein</fullName>
    </submittedName>
</protein>
<dbReference type="EMBL" id="QXIS01000030">
    <property type="protein sequence ID" value="RIE05941.1"/>
    <property type="molecule type" value="Genomic_DNA"/>
</dbReference>
<dbReference type="RefSeq" id="WP_119089203.1">
    <property type="nucleotide sequence ID" value="NZ_QXIS01000030.1"/>
</dbReference>
<comment type="caution">
    <text evidence="2">The sequence shown here is derived from an EMBL/GenBank/DDBJ whole genome shotgun (WGS) entry which is preliminary data.</text>
</comment>
<dbReference type="AlphaFoldDB" id="A0A398D3A1"/>
<evidence type="ECO:0000259" key="1">
    <source>
        <dbReference type="Pfam" id="PF13559"/>
    </source>
</evidence>
<dbReference type="InterPro" id="IPR025403">
    <property type="entry name" value="TgpA-like_C"/>
</dbReference>
<gene>
    <name evidence="2" type="ORF">SMC7_04750</name>
</gene>
<name>A0A398D3A1_9BACT</name>
<evidence type="ECO:0000313" key="3">
    <source>
        <dbReference type="Proteomes" id="UP000266328"/>
    </source>
</evidence>
<proteinExistence type="predicted"/>